<dbReference type="Proteomes" id="UP000295807">
    <property type="component" value="Unassembled WGS sequence"/>
</dbReference>
<sequence>MLKEIETFRPASRKEWRRWLEKHHETKQSIWLIQSKKEFNLPTLSWSEAVEEALCFGWIDSTRKTLDKETFIQFFCKRKPKSVWSKINKDKVQQLIEKGLMTKAGYASIEIARQNGSWDILNDVEELKIPEDLEKEFQRKPGSGDFFLSLSKSAKKSILQWLILAKRPETRQKRVAEIAELAAQKLKPKQFR</sequence>
<dbReference type="OrthoDB" id="9796999at2"/>
<reference evidence="1 2" key="1">
    <citation type="submission" date="2019-03" db="EMBL/GenBank/DDBJ databases">
        <title>Genomic Encyclopedia of Type Strains, Phase IV (KMG-IV): sequencing the most valuable type-strain genomes for metagenomic binning, comparative biology and taxonomic classification.</title>
        <authorList>
            <person name="Goeker M."/>
        </authorList>
    </citation>
    <scope>NUCLEOTIDE SEQUENCE [LARGE SCALE GENOMIC DNA]</scope>
    <source>
        <strain evidence="1 2">DSM 21100</strain>
    </source>
</reference>
<accession>A0A4R3KR40</accession>
<keyword evidence="2" id="KW-1185">Reference proteome</keyword>
<organism evidence="1 2">
    <name type="scientific">Anseongella ginsenosidimutans</name>
    <dbReference type="NCBI Taxonomy" id="496056"/>
    <lineage>
        <taxon>Bacteria</taxon>
        <taxon>Pseudomonadati</taxon>
        <taxon>Bacteroidota</taxon>
        <taxon>Sphingobacteriia</taxon>
        <taxon>Sphingobacteriales</taxon>
        <taxon>Sphingobacteriaceae</taxon>
        <taxon>Anseongella</taxon>
    </lineage>
</organism>
<evidence type="ECO:0000313" key="1">
    <source>
        <dbReference type="EMBL" id="TCS87402.1"/>
    </source>
</evidence>
<evidence type="ECO:0000313" key="2">
    <source>
        <dbReference type="Proteomes" id="UP000295807"/>
    </source>
</evidence>
<proteinExistence type="predicted"/>
<comment type="caution">
    <text evidence="1">The sequence shown here is derived from an EMBL/GenBank/DDBJ whole genome shotgun (WGS) entry which is preliminary data.</text>
</comment>
<protein>
    <submittedName>
        <fullName evidence="1">Uncharacterized protein YdeI (YjbR/CyaY-like superfamily)</fullName>
    </submittedName>
</protein>
<dbReference type="RefSeq" id="WP_132129203.1">
    <property type="nucleotide sequence ID" value="NZ_CP042432.1"/>
</dbReference>
<dbReference type="EMBL" id="SMAD01000005">
    <property type="protein sequence ID" value="TCS87402.1"/>
    <property type="molecule type" value="Genomic_DNA"/>
</dbReference>
<dbReference type="AlphaFoldDB" id="A0A4R3KR40"/>
<gene>
    <name evidence="1" type="ORF">EDD80_105217</name>
</gene>
<dbReference type="Pfam" id="PF13376">
    <property type="entry name" value="OmdA"/>
    <property type="match status" value="1"/>
</dbReference>
<name>A0A4R3KR40_9SPHI</name>